<feature type="transmembrane region" description="Helical" evidence="1">
    <location>
        <begin position="288"/>
        <end position="306"/>
    </location>
</feature>
<evidence type="ECO:0000256" key="1">
    <source>
        <dbReference type="SAM" id="Phobius"/>
    </source>
</evidence>
<name>A0ABR7TWM2_9BACT</name>
<feature type="transmembrane region" description="Helical" evidence="1">
    <location>
        <begin position="160"/>
        <end position="179"/>
    </location>
</feature>
<keyword evidence="3" id="KW-0808">Transferase</keyword>
<feature type="transmembrane region" description="Helical" evidence="1">
    <location>
        <begin position="312"/>
        <end position="334"/>
    </location>
</feature>
<comment type="caution">
    <text evidence="3">The sequence shown here is derived from an EMBL/GenBank/DDBJ whole genome shotgun (WGS) entry which is preliminary data.</text>
</comment>
<feature type="transmembrane region" description="Helical" evidence="1">
    <location>
        <begin position="224"/>
        <end position="243"/>
    </location>
</feature>
<feature type="transmembrane region" description="Helical" evidence="1">
    <location>
        <begin position="199"/>
        <end position="217"/>
    </location>
</feature>
<dbReference type="Pfam" id="PF01757">
    <property type="entry name" value="Acyl_transf_3"/>
    <property type="match status" value="1"/>
</dbReference>
<dbReference type="PANTHER" id="PTHR23028">
    <property type="entry name" value="ACETYLTRANSFERASE"/>
    <property type="match status" value="1"/>
</dbReference>
<accession>A0ABR7TWM2</accession>
<gene>
    <name evidence="3" type="ORF">ICL07_31165</name>
</gene>
<keyword evidence="4" id="KW-1185">Reference proteome</keyword>
<feature type="transmembrane region" description="Helical" evidence="1">
    <location>
        <begin position="90"/>
        <end position="107"/>
    </location>
</feature>
<evidence type="ECO:0000313" key="4">
    <source>
        <dbReference type="Proteomes" id="UP000659124"/>
    </source>
</evidence>
<sequence length="368" mass="42716">MSDMNVKNVKRVDSLDYLRGIAAFGIMIYHCFTWGFGGFSPDSFMGKWGIYGVSIFYILSGLTLHYVYFDNMNFTPRDLKKFFLKRFFRIYPLLWLTIILTIILNQKMPSLPGLLLNLTGAFGVLKWHSYIGVGVWSIGNELVFYLFFPVFIFLSKKSKFLFFCLSAILLLIFLYFAFFKMDASLSLTDNEQWKMYVNPLNQVFLFLSGYLMGMFFRRYMFSKFWTISILLLSLLVFILYTPVSSNLSAGINRIILSTLSFLICLSFYKSTLQVPVFIDKVLKMLGEASYSIYLLHPIVWQLLYIANERLSLKLSMTTCVALTIVISTIVGYFNHKYFESFFVRLGKKVSQILAPDMPHGKVKYVQVK</sequence>
<feature type="transmembrane region" description="Helical" evidence="1">
    <location>
        <begin position="17"/>
        <end position="36"/>
    </location>
</feature>
<evidence type="ECO:0000313" key="3">
    <source>
        <dbReference type="EMBL" id="MBC9934879.1"/>
    </source>
</evidence>
<dbReference type="RefSeq" id="WP_188091962.1">
    <property type="nucleotide sequence ID" value="NZ_JACVFC010000006.1"/>
</dbReference>
<feature type="transmembrane region" description="Helical" evidence="1">
    <location>
        <begin position="249"/>
        <end position="268"/>
    </location>
</feature>
<protein>
    <submittedName>
        <fullName evidence="3">Acyltransferase</fullName>
    </submittedName>
</protein>
<feature type="domain" description="Acyltransferase 3" evidence="2">
    <location>
        <begin position="13"/>
        <end position="329"/>
    </location>
</feature>
<feature type="transmembrane region" description="Helical" evidence="1">
    <location>
        <begin position="48"/>
        <end position="69"/>
    </location>
</feature>
<reference evidence="3 4" key="1">
    <citation type="submission" date="2020-09" db="EMBL/GenBank/DDBJ databases">
        <title>Genome sequences of type strains of Chitinophaga qingshengii and Chitinophaga varians.</title>
        <authorList>
            <person name="Kittiwongwattana C."/>
        </authorList>
    </citation>
    <scope>NUCLEOTIDE SEQUENCE [LARGE SCALE GENOMIC DNA]</scope>
    <source>
        <strain evidence="3 4">JCM 30026</strain>
    </source>
</reference>
<keyword evidence="1" id="KW-0472">Membrane</keyword>
<keyword evidence="1" id="KW-0812">Transmembrane</keyword>
<evidence type="ECO:0000259" key="2">
    <source>
        <dbReference type="Pfam" id="PF01757"/>
    </source>
</evidence>
<dbReference type="InterPro" id="IPR050879">
    <property type="entry name" value="Acyltransferase_3"/>
</dbReference>
<dbReference type="EMBL" id="JACVFC010000006">
    <property type="protein sequence ID" value="MBC9934879.1"/>
    <property type="molecule type" value="Genomic_DNA"/>
</dbReference>
<keyword evidence="3" id="KW-0012">Acyltransferase</keyword>
<organism evidence="3 4">
    <name type="scientific">Chitinophaga qingshengii</name>
    <dbReference type="NCBI Taxonomy" id="1569794"/>
    <lineage>
        <taxon>Bacteria</taxon>
        <taxon>Pseudomonadati</taxon>
        <taxon>Bacteroidota</taxon>
        <taxon>Chitinophagia</taxon>
        <taxon>Chitinophagales</taxon>
        <taxon>Chitinophagaceae</taxon>
        <taxon>Chitinophaga</taxon>
    </lineage>
</organism>
<dbReference type="Proteomes" id="UP000659124">
    <property type="component" value="Unassembled WGS sequence"/>
</dbReference>
<dbReference type="InterPro" id="IPR002656">
    <property type="entry name" value="Acyl_transf_3_dom"/>
</dbReference>
<dbReference type="GO" id="GO:0016746">
    <property type="term" value="F:acyltransferase activity"/>
    <property type="evidence" value="ECO:0007669"/>
    <property type="project" value="UniProtKB-KW"/>
</dbReference>
<proteinExistence type="predicted"/>
<feature type="transmembrane region" description="Helical" evidence="1">
    <location>
        <begin position="127"/>
        <end position="148"/>
    </location>
</feature>
<keyword evidence="1" id="KW-1133">Transmembrane helix</keyword>